<proteinExistence type="predicted"/>
<dbReference type="KEGG" id="mmob:F6R98_14460"/>
<dbReference type="InParanoid" id="A0A5Q0BJE4"/>
<evidence type="ECO:0008006" key="3">
    <source>
        <dbReference type="Google" id="ProtNLM"/>
    </source>
</evidence>
<dbReference type="EMBL" id="CP044205">
    <property type="protein sequence ID" value="QFY43679.1"/>
    <property type="molecule type" value="Genomic_DNA"/>
</dbReference>
<dbReference type="Proteomes" id="UP000325755">
    <property type="component" value="Chromosome"/>
</dbReference>
<name>A0A5Q0BJE4_9GAMM</name>
<organism evidence="1 2">
    <name type="scientific">Candidatus Methylospira mobilis</name>
    <dbReference type="NCBI Taxonomy" id="1808979"/>
    <lineage>
        <taxon>Bacteria</taxon>
        <taxon>Pseudomonadati</taxon>
        <taxon>Pseudomonadota</taxon>
        <taxon>Gammaproteobacteria</taxon>
        <taxon>Methylococcales</taxon>
        <taxon>Methylococcaceae</taxon>
        <taxon>Candidatus Methylospira</taxon>
    </lineage>
</organism>
<keyword evidence="2" id="KW-1185">Reference proteome</keyword>
<evidence type="ECO:0000313" key="1">
    <source>
        <dbReference type="EMBL" id="QFY43679.1"/>
    </source>
</evidence>
<protein>
    <recommendedName>
        <fullName evidence="3">Transposase</fullName>
    </recommendedName>
</protein>
<dbReference type="AlphaFoldDB" id="A0A5Q0BJE4"/>
<evidence type="ECO:0000313" key="2">
    <source>
        <dbReference type="Proteomes" id="UP000325755"/>
    </source>
</evidence>
<sequence>MTHSDTERPKRCPILHALFGLHYRSVEGFARLLMEVMELDFPDRGIRKCRDAPKAGGLMIQRGEKKDPRTQRRIEAEREVNGVMFATAVV</sequence>
<gene>
    <name evidence="1" type="ORF">F6R98_14460</name>
</gene>
<dbReference type="RefSeq" id="WP_153249661.1">
    <property type="nucleotide sequence ID" value="NZ_CP044205.1"/>
</dbReference>
<accession>A0A5Q0BJE4</accession>
<reference evidence="1 2" key="1">
    <citation type="submission" date="2019-09" db="EMBL/GenBank/DDBJ databases">
        <title>Ecophysiology of the spiral-shaped methanotroph Methylospira mobilis as revealed by the complete genome sequence.</title>
        <authorList>
            <person name="Oshkin I.Y."/>
            <person name="Dedysh S.N."/>
            <person name="Miroshnikov K."/>
            <person name="Danilova O.V."/>
            <person name="Hakobyan A."/>
            <person name="Liesack W."/>
        </authorList>
    </citation>
    <scope>NUCLEOTIDE SEQUENCE [LARGE SCALE GENOMIC DNA]</scope>
    <source>
        <strain evidence="1 2">Shm1</strain>
    </source>
</reference>